<reference evidence="2" key="1">
    <citation type="submission" date="2021-03" db="EMBL/GenBank/DDBJ databases">
        <title>Whole genome shotgun sequence of Actinoplanes auranticolor NBRC 12245.</title>
        <authorList>
            <person name="Komaki H."/>
            <person name="Tamura T."/>
        </authorList>
    </citation>
    <scope>NUCLEOTIDE SEQUENCE</scope>
    <source>
        <strain evidence="2">NBRC 12245</strain>
    </source>
</reference>
<dbReference type="Pfam" id="PF13560">
    <property type="entry name" value="HTH_31"/>
    <property type="match status" value="1"/>
</dbReference>
<gene>
    <name evidence="2" type="ORF">Aau02nite_87230</name>
</gene>
<evidence type="ECO:0000259" key="1">
    <source>
        <dbReference type="PROSITE" id="PS50943"/>
    </source>
</evidence>
<dbReference type="SUPFAM" id="SSF47413">
    <property type="entry name" value="lambda repressor-like DNA-binding domains"/>
    <property type="match status" value="1"/>
</dbReference>
<dbReference type="Proteomes" id="UP000681340">
    <property type="component" value="Unassembled WGS sequence"/>
</dbReference>
<protein>
    <recommendedName>
        <fullName evidence="1">HTH cro/C1-type domain-containing protein</fullName>
    </recommendedName>
</protein>
<dbReference type="Gene3D" id="1.10.260.40">
    <property type="entry name" value="lambda repressor-like DNA-binding domains"/>
    <property type="match status" value="1"/>
</dbReference>
<comment type="caution">
    <text evidence="2">The sequence shown here is derived from an EMBL/GenBank/DDBJ whole genome shotgun (WGS) entry which is preliminary data.</text>
</comment>
<sequence length="441" mass="46898">MSAPQQWTANPAVQQAVRAGDYATILRFSRLAAGLTLEQLGAAGGYSASTLSRLESRRRRIRDVDELRQLADLYDVPVHLFGLATAAGDADGSNLAGRADGGGDSVHRRNFLAGTAAVGVSAAMQATPAAAAPTASTIEDVLFGRLTAEPLPAHQLAAQLAAARADYRAARYTRLARRLPKLLAQAVSSRAAAAADETAGASERLAEAYGVTAQLLIKLHDNGMACATADRAVQAAAAGNDPLIMAESQRQAATVLRRINHRDSAQKLVLSAAEQLRVATPAPDAAFAAMYGQLLAVASYTAAIRDDRDTAWTLLAEAEQSARHAGTSGRFNSTEIAVYRISIARKLGDYGAAVDFARKVDPRTITDAERRARYWEDTALALHGRGRPESAFEALLAAERDVPEEVRYRPWAQQLTHDLLEAPTGHSLTGIRDFATRVGVA</sequence>
<dbReference type="InterPro" id="IPR010982">
    <property type="entry name" value="Lambda_DNA-bd_dom_sf"/>
</dbReference>
<accession>A0A919SXY3</accession>
<keyword evidence="3" id="KW-1185">Reference proteome</keyword>
<dbReference type="RefSeq" id="WP_246595874.1">
    <property type="nucleotide sequence ID" value="NZ_BAABEA010000050.1"/>
</dbReference>
<dbReference type="AlphaFoldDB" id="A0A919SXY3"/>
<dbReference type="PROSITE" id="PS51318">
    <property type="entry name" value="TAT"/>
    <property type="match status" value="1"/>
</dbReference>
<evidence type="ECO:0000313" key="2">
    <source>
        <dbReference type="EMBL" id="GIM79744.1"/>
    </source>
</evidence>
<dbReference type="GO" id="GO:0003677">
    <property type="term" value="F:DNA binding"/>
    <property type="evidence" value="ECO:0007669"/>
    <property type="project" value="InterPro"/>
</dbReference>
<feature type="domain" description="HTH cro/C1-type" evidence="1">
    <location>
        <begin position="26"/>
        <end position="81"/>
    </location>
</feature>
<name>A0A919SXY3_9ACTN</name>
<dbReference type="SMART" id="SM00530">
    <property type="entry name" value="HTH_XRE"/>
    <property type="match status" value="1"/>
</dbReference>
<dbReference type="InterPro" id="IPR006311">
    <property type="entry name" value="TAT_signal"/>
</dbReference>
<dbReference type="PROSITE" id="PS50943">
    <property type="entry name" value="HTH_CROC1"/>
    <property type="match status" value="1"/>
</dbReference>
<organism evidence="2 3">
    <name type="scientific">Actinoplanes auranticolor</name>
    <dbReference type="NCBI Taxonomy" id="47988"/>
    <lineage>
        <taxon>Bacteria</taxon>
        <taxon>Bacillati</taxon>
        <taxon>Actinomycetota</taxon>
        <taxon>Actinomycetes</taxon>
        <taxon>Micromonosporales</taxon>
        <taxon>Micromonosporaceae</taxon>
        <taxon>Actinoplanes</taxon>
    </lineage>
</organism>
<evidence type="ECO:0000313" key="3">
    <source>
        <dbReference type="Proteomes" id="UP000681340"/>
    </source>
</evidence>
<dbReference type="EMBL" id="BOQL01000084">
    <property type="protein sequence ID" value="GIM79744.1"/>
    <property type="molecule type" value="Genomic_DNA"/>
</dbReference>
<proteinExistence type="predicted"/>
<dbReference type="InterPro" id="IPR001387">
    <property type="entry name" value="Cro/C1-type_HTH"/>
</dbReference>